<sequence length="158" mass="17629">TELDEIMATERAALDDLEAQAHESGDRRREEVTQDVVAERRSELGALPDNLAGRLRALAGYEFTSSEARERFDELTEGLRQEVVQSYLDQAAGAALASDPEGRDRLRRALDGLNTMLEQREAGVDLDPSFERFMEEFGDIFPGGARSLDELLAQLSER</sequence>
<feature type="non-terminal residue" evidence="2">
    <location>
        <position position="158"/>
    </location>
</feature>
<comment type="caution">
    <text evidence="2">The sequence shown here is derived from an EMBL/GenBank/DDBJ whole genome shotgun (WGS) entry which is preliminary data.</text>
</comment>
<accession>T1ABV2</accession>
<name>T1ABV2_9ZZZZ</name>
<gene>
    <name evidence="2" type="ORF">B1B_15403</name>
</gene>
<organism evidence="2">
    <name type="scientific">mine drainage metagenome</name>
    <dbReference type="NCBI Taxonomy" id="410659"/>
    <lineage>
        <taxon>unclassified sequences</taxon>
        <taxon>metagenomes</taxon>
        <taxon>ecological metagenomes</taxon>
    </lineage>
</organism>
<evidence type="ECO:0000256" key="1">
    <source>
        <dbReference type="SAM" id="MobiDB-lite"/>
    </source>
</evidence>
<dbReference type="EMBL" id="AUZY01010249">
    <property type="protein sequence ID" value="EQD39345.1"/>
    <property type="molecule type" value="Genomic_DNA"/>
</dbReference>
<feature type="region of interest" description="Disordered" evidence="1">
    <location>
        <begin position="1"/>
        <end position="35"/>
    </location>
</feature>
<reference evidence="2" key="1">
    <citation type="submission" date="2013-08" db="EMBL/GenBank/DDBJ databases">
        <authorList>
            <person name="Mendez C."/>
            <person name="Richter M."/>
            <person name="Ferrer M."/>
            <person name="Sanchez J."/>
        </authorList>
    </citation>
    <scope>NUCLEOTIDE SEQUENCE</scope>
</reference>
<reference evidence="2" key="2">
    <citation type="journal article" date="2014" name="ISME J.">
        <title>Microbial stratification in low pH oxic and suboxic macroscopic growths along an acid mine drainage.</title>
        <authorList>
            <person name="Mendez-Garcia C."/>
            <person name="Mesa V."/>
            <person name="Sprenger R.R."/>
            <person name="Richter M."/>
            <person name="Diez M.S."/>
            <person name="Solano J."/>
            <person name="Bargiela R."/>
            <person name="Golyshina O.V."/>
            <person name="Manteca A."/>
            <person name="Ramos J.L."/>
            <person name="Gallego J.R."/>
            <person name="Llorente I."/>
            <person name="Martins Dos Santos V.A."/>
            <person name="Jensen O.N."/>
            <person name="Pelaez A.I."/>
            <person name="Sanchez J."/>
            <person name="Ferrer M."/>
        </authorList>
    </citation>
    <scope>NUCLEOTIDE SEQUENCE</scope>
</reference>
<feature type="compositionally biased region" description="Basic and acidic residues" evidence="1">
    <location>
        <begin position="19"/>
        <end position="35"/>
    </location>
</feature>
<feature type="non-terminal residue" evidence="2">
    <location>
        <position position="1"/>
    </location>
</feature>
<dbReference type="AlphaFoldDB" id="T1ABV2"/>
<proteinExistence type="predicted"/>
<evidence type="ECO:0000313" key="2">
    <source>
        <dbReference type="EMBL" id="EQD39345.1"/>
    </source>
</evidence>
<protein>
    <submittedName>
        <fullName evidence="2">von Willebrand factor, type A</fullName>
    </submittedName>
</protein>